<dbReference type="InterPro" id="IPR044901">
    <property type="entry name" value="Trehalose_TreZ_E-set_sf"/>
</dbReference>
<evidence type="ECO:0000259" key="17">
    <source>
        <dbReference type="SMART" id="SM00642"/>
    </source>
</evidence>
<sequence length="606" mass="67602">MEQRLDAMGGTGLESWGPQWLPDGMVDFRIWAPDAPSMKVVTGFADLPMTRQEDGWPHVAISGLKPGDSYSFRLPDGRTVPDPASRAQAGDVHGPSLLIDHDSYEWKNNDFRGLPWEETVILEMHVGTFTPEGTFRAAIEKLPQLRDVGITAIEIMPVAQFRGERGWGYDGVLHYAPHSAYGTPDDFKALVDAAHGLGLMVFLDVVYNHFGPEGNYLGAYASPFFRQDDPTPWGASIDFSNPAVRKYFADNAMMWIGDYRIDGLRFDATEQIRDEESEEHFLEELTRSLRTRFADRHLHLIAEDQRGRRSLLRRDEHNQPVVFTGTWSDSLHHCLHVLVTGESKGHYKRFEDSLWDNLRTSAAEGFLFPDDPAHADWPVPPNVYVNYIQNHDQIGNRAFGNRLNTLISADMMEVLTAMMMLIPHTPMLFQGEDFNDDSPFCFFADFEGELGQAMRDGRLGEAENFGGMPEGKTLADLPDPMDPVTFHASKIEWSKADSEEGHKARLRLKALTDIRREHIAPLMRRGPTVPGTILPAPDGLLAIDWAFPDGTLSLRVNLTDQPARLPGILGTVLYAQTVAGAEHGARLDDLPGPGIVVGLNRLDGAP</sequence>
<accession>A0A7W6J9C2</accession>
<keyword evidence="7 14" id="KW-0378">Hydrolase</keyword>
<dbReference type="Gene3D" id="3.20.20.80">
    <property type="entry name" value="Glycosidases"/>
    <property type="match status" value="1"/>
</dbReference>
<dbReference type="GO" id="GO:0005737">
    <property type="term" value="C:cytoplasm"/>
    <property type="evidence" value="ECO:0007669"/>
    <property type="project" value="UniProtKB-SubCell"/>
</dbReference>
<dbReference type="SUPFAM" id="SSF51445">
    <property type="entry name" value="(Trans)glycosidases"/>
    <property type="match status" value="1"/>
</dbReference>
<evidence type="ECO:0000256" key="8">
    <source>
        <dbReference type="ARBA" id="ARBA00023277"/>
    </source>
</evidence>
<proteinExistence type="inferred from homology"/>
<dbReference type="PANTHER" id="PTHR43651:SF11">
    <property type="entry name" value="MALTO-OLIGOSYLTREHALOSE TREHALOHYDROLASE"/>
    <property type="match status" value="1"/>
</dbReference>
<evidence type="ECO:0000256" key="12">
    <source>
        <dbReference type="ARBA" id="ARBA00034013"/>
    </source>
</evidence>
<dbReference type="PANTHER" id="PTHR43651">
    <property type="entry name" value="1,4-ALPHA-GLUCAN-BRANCHING ENZYME"/>
    <property type="match status" value="1"/>
</dbReference>
<dbReference type="UniPathway" id="UPA00299"/>
<evidence type="ECO:0000256" key="14">
    <source>
        <dbReference type="PIRNR" id="PIRNR006337"/>
    </source>
</evidence>
<dbReference type="InterPro" id="IPR017853">
    <property type="entry name" value="GH"/>
</dbReference>
<evidence type="ECO:0000256" key="13">
    <source>
        <dbReference type="NCBIfam" id="TIGR02402"/>
    </source>
</evidence>
<evidence type="ECO:0000256" key="15">
    <source>
        <dbReference type="PIRSR" id="PIRSR006337-1"/>
    </source>
</evidence>
<gene>
    <name evidence="18" type="ORF">GGR23_004429</name>
</gene>
<feature type="active site" description="Nucleophile" evidence="15">
    <location>
        <position position="267"/>
    </location>
</feature>
<comment type="catalytic activity">
    <reaction evidence="12 14">
        <text>hydrolysis of (1-&gt;4)-alpha-D-glucosidic linkage in 4-alpha-D-[(1-&gt;4)-alpha-D-glucanosyl]n trehalose to yield trehalose and (1-&gt;4)-alpha-D-glucan.</text>
        <dbReference type="EC" id="3.2.1.141"/>
    </reaction>
</comment>
<organism evidence="18 19">
    <name type="scientific">Gellertiella hungarica</name>
    <dbReference type="NCBI Taxonomy" id="1572859"/>
    <lineage>
        <taxon>Bacteria</taxon>
        <taxon>Pseudomonadati</taxon>
        <taxon>Pseudomonadota</taxon>
        <taxon>Alphaproteobacteria</taxon>
        <taxon>Hyphomicrobiales</taxon>
        <taxon>Rhizobiaceae</taxon>
        <taxon>Gellertiella</taxon>
    </lineage>
</organism>
<feature type="domain" description="Glycosyl hydrolase family 13 catalytic" evidence="17">
    <location>
        <begin position="98"/>
        <end position="515"/>
    </location>
</feature>
<dbReference type="CDD" id="cd11325">
    <property type="entry name" value="AmyAc_GTHase"/>
    <property type="match status" value="1"/>
</dbReference>
<keyword evidence="19" id="KW-1185">Reference proteome</keyword>
<evidence type="ECO:0000256" key="5">
    <source>
        <dbReference type="ARBA" id="ARBA00015938"/>
    </source>
</evidence>
<dbReference type="InterPro" id="IPR006047">
    <property type="entry name" value="GH13_cat_dom"/>
</dbReference>
<evidence type="ECO:0000256" key="1">
    <source>
        <dbReference type="ARBA" id="ARBA00004496"/>
    </source>
</evidence>
<evidence type="ECO:0000256" key="10">
    <source>
        <dbReference type="ARBA" id="ARBA00032057"/>
    </source>
</evidence>
<evidence type="ECO:0000313" key="19">
    <source>
        <dbReference type="Proteomes" id="UP000528286"/>
    </source>
</evidence>
<name>A0A7W6J9C2_9HYPH</name>
<dbReference type="PIRSF" id="PIRSF006337">
    <property type="entry name" value="Trehalose_TreZ"/>
    <property type="match status" value="1"/>
</dbReference>
<protein>
    <recommendedName>
        <fullName evidence="5 13">Malto-oligosyltrehalose trehalohydrolase</fullName>
        <shortName evidence="14">MTHase</shortName>
        <ecNumber evidence="4 13">3.2.1.141</ecNumber>
    </recommendedName>
    <alternativeName>
        <fullName evidence="11 14">4-alpha-D-((1-&gt;4)-alpha-D-glucano)trehalose trehalohydrolase</fullName>
    </alternativeName>
    <alternativeName>
        <fullName evidence="10 14">Maltooligosyl trehalose trehalohydrolase</fullName>
    </alternativeName>
</protein>
<evidence type="ECO:0000256" key="9">
    <source>
        <dbReference type="ARBA" id="ARBA00023295"/>
    </source>
</evidence>
<dbReference type="EC" id="3.2.1.141" evidence="4 13"/>
<dbReference type="Proteomes" id="UP000528286">
    <property type="component" value="Unassembled WGS sequence"/>
</dbReference>
<dbReference type="InterPro" id="IPR014756">
    <property type="entry name" value="Ig_E-set"/>
</dbReference>
<dbReference type="CDD" id="cd02853">
    <property type="entry name" value="E_set_MTHase_like_N"/>
    <property type="match status" value="1"/>
</dbReference>
<dbReference type="RefSeq" id="WP_246366002.1">
    <property type="nucleotide sequence ID" value="NZ_JACIEZ010000016.1"/>
</dbReference>
<dbReference type="Pfam" id="PF00128">
    <property type="entry name" value="Alpha-amylase"/>
    <property type="match status" value="1"/>
</dbReference>
<reference evidence="18 19" key="1">
    <citation type="submission" date="2020-08" db="EMBL/GenBank/DDBJ databases">
        <title>Genomic Encyclopedia of Type Strains, Phase IV (KMG-IV): sequencing the most valuable type-strain genomes for metagenomic binning, comparative biology and taxonomic classification.</title>
        <authorList>
            <person name="Goeker M."/>
        </authorList>
    </citation>
    <scope>NUCLEOTIDE SEQUENCE [LARGE SCALE GENOMIC DNA]</scope>
    <source>
        <strain evidence="18 19">DSM 29853</strain>
    </source>
</reference>
<dbReference type="GO" id="GO:0005992">
    <property type="term" value="P:trehalose biosynthetic process"/>
    <property type="evidence" value="ECO:0007669"/>
    <property type="project" value="UniProtKB-UniRule"/>
</dbReference>
<comment type="subcellular location">
    <subcellularLocation>
        <location evidence="1 15">Cytoplasm</location>
    </subcellularLocation>
</comment>
<dbReference type="InterPro" id="IPR013780">
    <property type="entry name" value="Glyco_hydro_b"/>
</dbReference>
<keyword evidence="6" id="KW-0963">Cytoplasm</keyword>
<evidence type="ECO:0000256" key="16">
    <source>
        <dbReference type="PIRSR" id="PIRSR006337-3"/>
    </source>
</evidence>
<comment type="similarity">
    <text evidence="3 14">Belongs to the glycosyl hydrolase 13 family.</text>
</comment>
<dbReference type="Gene3D" id="2.60.40.1180">
    <property type="entry name" value="Golgi alpha-mannosidase II"/>
    <property type="match status" value="1"/>
</dbReference>
<dbReference type="Gene3D" id="2.60.40.10">
    <property type="entry name" value="Immunoglobulins"/>
    <property type="match status" value="1"/>
</dbReference>
<dbReference type="SMART" id="SM00642">
    <property type="entry name" value="Aamy"/>
    <property type="match status" value="1"/>
</dbReference>
<evidence type="ECO:0000256" key="6">
    <source>
        <dbReference type="ARBA" id="ARBA00022490"/>
    </source>
</evidence>
<comment type="caution">
    <text evidence="18">The sequence shown here is derived from an EMBL/GenBank/DDBJ whole genome shotgun (WGS) entry which is preliminary data.</text>
</comment>
<evidence type="ECO:0000256" key="4">
    <source>
        <dbReference type="ARBA" id="ARBA00012268"/>
    </source>
</evidence>
<evidence type="ECO:0000256" key="2">
    <source>
        <dbReference type="ARBA" id="ARBA00005199"/>
    </source>
</evidence>
<dbReference type="InterPro" id="IPR012768">
    <property type="entry name" value="Trehalose_TreZ"/>
</dbReference>
<dbReference type="AlphaFoldDB" id="A0A7W6J9C2"/>
<keyword evidence="9 14" id="KW-0326">Glycosidase</keyword>
<keyword evidence="8" id="KW-0119">Carbohydrate metabolism</keyword>
<evidence type="ECO:0000256" key="7">
    <source>
        <dbReference type="ARBA" id="ARBA00022801"/>
    </source>
</evidence>
<comment type="pathway">
    <text evidence="2 14">Glycan biosynthesis; trehalose biosynthesis.</text>
</comment>
<dbReference type="NCBIfam" id="TIGR02402">
    <property type="entry name" value="trehalose_TreZ"/>
    <property type="match status" value="1"/>
</dbReference>
<dbReference type="Gene3D" id="1.10.10.760">
    <property type="entry name" value="E-set domains of sugar-utilizing enzymes"/>
    <property type="match status" value="1"/>
</dbReference>
<evidence type="ECO:0000256" key="11">
    <source>
        <dbReference type="ARBA" id="ARBA00033284"/>
    </source>
</evidence>
<dbReference type="InterPro" id="IPR013783">
    <property type="entry name" value="Ig-like_fold"/>
</dbReference>
<evidence type="ECO:0000313" key="18">
    <source>
        <dbReference type="EMBL" id="MBB4067198.1"/>
    </source>
</evidence>
<feature type="active site" description="Proton donor" evidence="15">
    <location>
        <position position="303"/>
    </location>
</feature>
<feature type="site" description="Transition state stabilizer" evidence="16">
    <location>
        <position position="392"/>
    </location>
</feature>
<dbReference type="EMBL" id="JACIEZ010000016">
    <property type="protein sequence ID" value="MBB4067198.1"/>
    <property type="molecule type" value="Genomic_DNA"/>
</dbReference>
<dbReference type="GO" id="GO:0033942">
    <property type="term" value="F:4-alpha-D-(1-&gt;4)-alpha-D-glucanotrehalose trehalohydrolase activity"/>
    <property type="evidence" value="ECO:0007669"/>
    <property type="project" value="UniProtKB-EC"/>
</dbReference>
<dbReference type="SUPFAM" id="SSF81296">
    <property type="entry name" value="E set domains"/>
    <property type="match status" value="1"/>
</dbReference>
<evidence type="ECO:0000256" key="3">
    <source>
        <dbReference type="ARBA" id="ARBA00008061"/>
    </source>
</evidence>